<reference evidence="7" key="1">
    <citation type="submission" date="2022-08" db="EMBL/GenBank/DDBJ databases">
        <authorList>
            <person name="Deng Y."/>
            <person name="Han X.-F."/>
            <person name="Zhang Y.-Q."/>
        </authorList>
    </citation>
    <scope>NUCLEOTIDE SEQUENCE</scope>
    <source>
        <strain evidence="7">CPCC 203386</strain>
    </source>
</reference>
<sequence length="455" mass="49750">MARRKLKLGAVLVGVGDGSTPELWRHPDVPTDASIDIDWYVRQAREAEESGFDFVFIVDSQYVEPSFPNHHLNRLEPSTLLAAVAARTSQIGLIATVSTTYSEPFDIARRLGSLDLISRGRAGWNIVTSQDPGTAGNFGRDAHEDYPTRYRRALESVETVTALWDSYEPDAFSTDKTAERFLDPAKQHRIDHVGEFFRVTGPLNLIGSRQGHPVLVQAGTSPEGRDLSARVGEIVFNFAPDLEWGVAFTEDIRSRLAAYDRDPGDVLIVPGLTIVVGDTDADARRIYEARKESVALPPLLFQLGRAFGGRDFTGYDLDAPFPDVDASREGGALGGAAAIKQRALDEGLTLRQTLRTLQSDHWATFVGAPATIAAEIERWYAAGAADGFNLFVQHPEDFARFRAEVLPLLVARGLFRTTYEGDTLRANLELPVPLNRHAHAAPVSAPASAPAPVAR</sequence>
<dbReference type="NCBIfam" id="TIGR03860">
    <property type="entry name" value="FMN_nitrolo"/>
    <property type="match status" value="1"/>
</dbReference>
<dbReference type="RefSeq" id="WP_259539013.1">
    <property type="nucleotide sequence ID" value="NZ_JANLCJ010000003.1"/>
</dbReference>
<evidence type="ECO:0000256" key="1">
    <source>
        <dbReference type="ARBA" id="ARBA00022630"/>
    </source>
</evidence>
<keyword evidence="2" id="KW-0288">FMN</keyword>
<evidence type="ECO:0000256" key="5">
    <source>
        <dbReference type="ARBA" id="ARBA00033748"/>
    </source>
</evidence>
<dbReference type="InterPro" id="IPR051260">
    <property type="entry name" value="Diverse_substr_monoxygenases"/>
</dbReference>
<evidence type="ECO:0000313" key="8">
    <source>
        <dbReference type="Proteomes" id="UP001165586"/>
    </source>
</evidence>
<dbReference type="InterPro" id="IPR011251">
    <property type="entry name" value="Luciferase-like_dom"/>
</dbReference>
<dbReference type="CDD" id="cd01095">
    <property type="entry name" value="Nitrilotriacetate_monoxgenase"/>
    <property type="match status" value="1"/>
</dbReference>
<dbReference type="Gene3D" id="3.20.20.30">
    <property type="entry name" value="Luciferase-like domain"/>
    <property type="match status" value="1"/>
</dbReference>
<gene>
    <name evidence="7" type="ORF">N1032_10480</name>
</gene>
<dbReference type="SUPFAM" id="SSF51679">
    <property type="entry name" value="Bacterial luciferase-like"/>
    <property type="match status" value="1"/>
</dbReference>
<dbReference type="Pfam" id="PF00296">
    <property type="entry name" value="Bac_luciferase"/>
    <property type="match status" value="1"/>
</dbReference>
<evidence type="ECO:0000259" key="6">
    <source>
        <dbReference type="Pfam" id="PF00296"/>
    </source>
</evidence>
<dbReference type="EC" id="1.14.-.-" evidence="7"/>
<dbReference type="EMBL" id="JANLCJ010000003">
    <property type="protein sequence ID" value="MCS5734164.1"/>
    <property type="molecule type" value="Genomic_DNA"/>
</dbReference>
<comment type="similarity">
    <text evidence="5">Belongs to the NtaA/SnaA/DszA monooxygenase family.</text>
</comment>
<keyword evidence="8" id="KW-1185">Reference proteome</keyword>
<evidence type="ECO:0000256" key="3">
    <source>
        <dbReference type="ARBA" id="ARBA00023002"/>
    </source>
</evidence>
<comment type="caution">
    <text evidence="7">The sequence shown here is derived from an EMBL/GenBank/DDBJ whole genome shotgun (WGS) entry which is preliminary data.</text>
</comment>
<dbReference type="Proteomes" id="UP001165586">
    <property type="component" value="Unassembled WGS sequence"/>
</dbReference>
<proteinExistence type="inferred from homology"/>
<keyword evidence="1" id="KW-0285">Flavoprotein</keyword>
<protein>
    <submittedName>
        <fullName evidence="7">NtaA/DmoA family FMN-dependent monooxygenase</fullName>
        <ecNumber evidence="7">1.14.-.-</ecNumber>
    </submittedName>
</protein>
<dbReference type="InterPro" id="IPR016215">
    <property type="entry name" value="NTA_MOA"/>
</dbReference>
<feature type="domain" description="Luciferase-like" evidence="6">
    <location>
        <begin position="30"/>
        <end position="384"/>
    </location>
</feature>
<keyword evidence="4 7" id="KW-0503">Monooxygenase</keyword>
<evidence type="ECO:0000256" key="2">
    <source>
        <dbReference type="ARBA" id="ARBA00022643"/>
    </source>
</evidence>
<dbReference type="PIRSF" id="PIRSF000337">
    <property type="entry name" value="NTA_MOA"/>
    <property type="match status" value="1"/>
</dbReference>
<organism evidence="7 8">
    <name type="scientific">Herbiconiux daphne</name>
    <dbReference type="NCBI Taxonomy" id="2970914"/>
    <lineage>
        <taxon>Bacteria</taxon>
        <taxon>Bacillati</taxon>
        <taxon>Actinomycetota</taxon>
        <taxon>Actinomycetes</taxon>
        <taxon>Micrococcales</taxon>
        <taxon>Microbacteriaceae</taxon>
        <taxon>Herbiconiux</taxon>
    </lineage>
</organism>
<evidence type="ECO:0000313" key="7">
    <source>
        <dbReference type="EMBL" id="MCS5734164.1"/>
    </source>
</evidence>
<dbReference type="GO" id="GO:0004497">
    <property type="term" value="F:monooxygenase activity"/>
    <property type="evidence" value="ECO:0007669"/>
    <property type="project" value="UniProtKB-KW"/>
</dbReference>
<evidence type="ECO:0000256" key="4">
    <source>
        <dbReference type="ARBA" id="ARBA00023033"/>
    </source>
</evidence>
<dbReference type="PANTHER" id="PTHR30011:SF16">
    <property type="entry name" value="C2H2 FINGER DOMAIN TRANSCRIPTION FACTOR (EUROFUNG)-RELATED"/>
    <property type="match status" value="1"/>
</dbReference>
<dbReference type="InterPro" id="IPR036661">
    <property type="entry name" value="Luciferase-like_sf"/>
</dbReference>
<accession>A0ABT2H2M0</accession>
<dbReference type="PANTHER" id="PTHR30011">
    <property type="entry name" value="ALKANESULFONATE MONOOXYGENASE-RELATED"/>
    <property type="match status" value="1"/>
</dbReference>
<name>A0ABT2H2M0_9MICO</name>
<keyword evidence="3 7" id="KW-0560">Oxidoreductase</keyword>